<feature type="transmembrane region" description="Helical" evidence="1">
    <location>
        <begin position="33"/>
        <end position="59"/>
    </location>
</feature>
<keyword evidence="1" id="KW-1133">Transmembrane helix</keyword>
<protein>
    <submittedName>
        <fullName evidence="2">Uncharacterized protein</fullName>
    </submittedName>
</protein>
<sequence length="60" mass="6694">MLLWTCTKLESCCGTKCCVDKVLLAKFIGGGTIVIIVLILLLPCFICFCLFTCSILYWLL</sequence>
<organism evidence="2 3">
    <name type="scientific">Trichostrongylus colubriformis</name>
    <name type="common">Black scour worm</name>
    <dbReference type="NCBI Taxonomy" id="6319"/>
    <lineage>
        <taxon>Eukaryota</taxon>
        <taxon>Metazoa</taxon>
        <taxon>Ecdysozoa</taxon>
        <taxon>Nematoda</taxon>
        <taxon>Chromadorea</taxon>
        <taxon>Rhabditida</taxon>
        <taxon>Rhabditina</taxon>
        <taxon>Rhabditomorpha</taxon>
        <taxon>Strongyloidea</taxon>
        <taxon>Trichostrongylidae</taxon>
        <taxon>Trichostrongylus</taxon>
    </lineage>
</organism>
<comment type="caution">
    <text evidence="2">The sequence shown here is derived from an EMBL/GenBank/DDBJ whole genome shotgun (WGS) entry which is preliminary data.</text>
</comment>
<evidence type="ECO:0000313" key="2">
    <source>
        <dbReference type="EMBL" id="KAK5968592.1"/>
    </source>
</evidence>
<keyword evidence="3" id="KW-1185">Reference proteome</keyword>
<reference evidence="2 3" key="1">
    <citation type="submission" date="2019-10" db="EMBL/GenBank/DDBJ databases">
        <title>Assembly and Annotation for the nematode Trichostrongylus colubriformis.</title>
        <authorList>
            <person name="Martin J."/>
        </authorList>
    </citation>
    <scope>NUCLEOTIDE SEQUENCE [LARGE SCALE GENOMIC DNA]</scope>
    <source>
        <strain evidence="2">G859</strain>
        <tissue evidence="2">Whole worm</tissue>
    </source>
</reference>
<keyword evidence="1" id="KW-0472">Membrane</keyword>
<keyword evidence="1" id="KW-0812">Transmembrane</keyword>
<name>A0AAN8F738_TRICO</name>
<dbReference type="EMBL" id="WIXE01021202">
    <property type="protein sequence ID" value="KAK5968592.1"/>
    <property type="molecule type" value="Genomic_DNA"/>
</dbReference>
<proteinExistence type="predicted"/>
<gene>
    <name evidence="2" type="ORF">GCK32_009530</name>
</gene>
<evidence type="ECO:0000256" key="1">
    <source>
        <dbReference type="SAM" id="Phobius"/>
    </source>
</evidence>
<dbReference type="AlphaFoldDB" id="A0AAN8F738"/>
<accession>A0AAN8F738</accession>
<dbReference type="Proteomes" id="UP001331761">
    <property type="component" value="Unassembled WGS sequence"/>
</dbReference>
<evidence type="ECO:0000313" key="3">
    <source>
        <dbReference type="Proteomes" id="UP001331761"/>
    </source>
</evidence>